<evidence type="ECO:0000313" key="3">
    <source>
        <dbReference type="Proteomes" id="UP000663843"/>
    </source>
</evidence>
<feature type="compositionally biased region" description="Basic and acidic residues" evidence="1">
    <location>
        <begin position="801"/>
        <end position="814"/>
    </location>
</feature>
<proteinExistence type="predicted"/>
<dbReference type="AlphaFoldDB" id="A0A8H3DHF2"/>
<name>A0A8H3DHF2_9AGAM</name>
<evidence type="ECO:0000313" key="2">
    <source>
        <dbReference type="EMBL" id="CAE6525988.1"/>
    </source>
</evidence>
<protein>
    <submittedName>
        <fullName evidence="2">Uncharacterized protein</fullName>
    </submittedName>
</protein>
<gene>
    <name evidence="2" type="ORF">RDB_LOCUS171621</name>
</gene>
<evidence type="ECO:0000256" key="1">
    <source>
        <dbReference type="SAM" id="MobiDB-lite"/>
    </source>
</evidence>
<organism evidence="2 3">
    <name type="scientific">Rhizoctonia solani</name>
    <dbReference type="NCBI Taxonomy" id="456999"/>
    <lineage>
        <taxon>Eukaryota</taxon>
        <taxon>Fungi</taxon>
        <taxon>Dikarya</taxon>
        <taxon>Basidiomycota</taxon>
        <taxon>Agaricomycotina</taxon>
        <taxon>Agaricomycetes</taxon>
        <taxon>Cantharellales</taxon>
        <taxon>Ceratobasidiaceae</taxon>
        <taxon>Rhizoctonia</taxon>
    </lineage>
</organism>
<feature type="region of interest" description="Disordered" evidence="1">
    <location>
        <begin position="859"/>
        <end position="882"/>
    </location>
</feature>
<feature type="region of interest" description="Disordered" evidence="1">
    <location>
        <begin position="273"/>
        <end position="300"/>
    </location>
</feature>
<feature type="region of interest" description="Disordered" evidence="1">
    <location>
        <begin position="775"/>
        <end position="826"/>
    </location>
</feature>
<sequence>MRLVGNRLLRDASRIYRFRRSDGVKKPRIPTLSPNFFNVPSNDTMGSHKNYLSAQEAIKPPDDLFPNTVSIAAKASGPKSPEDIIEPYYRPIYDPRVDRTHWIQIVADFVILHCPEKHRALTIGLLPDHPLVVTIVELLRRGLSIRSIKLMDRVYQGRRKVGRGLSALFFSPGALEALVEAALEFEAPRLLPLIARELSRTYSTQPGYDSALTRRLIIVYEKLMDAYYRSNDPQSVLSLYYASYEARVPMSQLMFKRTVQSLFKQFLPPTSDHRRYSIPRAPSLSGDPPPQTQPKLNSDPPIDGVLEQLRRILNHMASENLVPNSRLLADIFRGLGNILKLETQGLEVELNAQEGQSATHEIFGIPAPRYSTPAFRLESLALDESLWLTVGRIISNTLDRTLDPESSRRPGDEGRTMLLMAWADVMLSLREDVADAIARATSSRPELKALSNRVNELLATNQAWNYQRTFDRLALASSLRPHHENSFGELGSELDPALDLPVGPAPGQWPISRTLNEAQRVSLLIRDRLVEGDSVAALLHFHSLASLCGAFRRLCASVSPEDAPSSFTHSSGNGFQRPPEVVLAEVRQELEMRVESVYVRLAGHALRTGDSSYVNDVLELAYTLPPRDNKRTFSRVWKRAMSAFVRWGTEWYGSGGIGRAFRTLVHLLGIGPEQSSAGNQNESATYQAIPRAVTHPSRALFDLSWLRDQQSWPYLGRNVFARRHVISALIEKAEETAPIHLQPGSNTDTKTAARHLQDPQRLAEEAKVREALRQMRANHPRSPPRSTDQCPSSEGAAGTHARTEAHNLRGDSGDHTQSGDYRTIGYPAYHPQDGTVPLAVLVGVLGALKVPMAASDAERLGYDGPRHECSTQHHPKSQEVDN</sequence>
<accession>A0A8H3DHF2</accession>
<dbReference type="EMBL" id="CAJMWT010007481">
    <property type="protein sequence ID" value="CAE6525988.1"/>
    <property type="molecule type" value="Genomic_DNA"/>
</dbReference>
<dbReference type="Proteomes" id="UP000663843">
    <property type="component" value="Unassembled WGS sequence"/>
</dbReference>
<feature type="region of interest" description="Disordered" evidence="1">
    <location>
        <begin position="737"/>
        <end position="761"/>
    </location>
</feature>
<reference evidence="2" key="1">
    <citation type="submission" date="2021-01" db="EMBL/GenBank/DDBJ databases">
        <authorList>
            <person name="Kaushik A."/>
        </authorList>
    </citation>
    <scope>NUCLEOTIDE SEQUENCE</scope>
    <source>
        <strain evidence="2">AG2-2IIIB</strain>
    </source>
</reference>
<comment type="caution">
    <text evidence="2">The sequence shown here is derived from an EMBL/GenBank/DDBJ whole genome shotgun (WGS) entry which is preliminary data.</text>
</comment>